<gene>
    <name evidence="1" type="ORF">KJ970_04405</name>
</gene>
<protein>
    <recommendedName>
        <fullName evidence="3">HD domain-containing protein</fullName>
    </recommendedName>
</protein>
<proteinExistence type="predicted"/>
<comment type="caution">
    <text evidence="1">The sequence shown here is derived from an EMBL/GenBank/DDBJ whole genome shotgun (WGS) entry which is preliminary data.</text>
</comment>
<evidence type="ECO:0000313" key="2">
    <source>
        <dbReference type="Proteomes" id="UP000777784"/>
    </source>
</evidence>
<organism evidence="1 2">
    <name type="scientific">Eiseniibacteriota bacterium</name>
    <dbReference type="NCBI Taxonomy" id="2212470"/>
    <lineage>
        <taxon>Bacteria</taxon>
        <taxon>Candidatus Eiseniibacteriota</taxon>
    </lineage>
</organism>
<dbReference type="Gene3D" id="1.10.3210.10">
    <property type="entry name" value="Hypothetical protein af1432"/>
    <property type="match status" value="1"/>
</dbReference>
<dbReference type="AlphaFoldDB" id="A0A948RW83"/>
<dbReference type="SUPFAM" id="SSF109604">
    <property type="entry name" value="HD-domain/PDEase-like"/>
    <property type="match status" value="1"/>
</dbReference>
<accession>A0A948RW83</accession>
<name>A0A948RW83_UNCEI</name>
<dbReference type="EMBL" id="JAHJDP010000023">
    <property type="protein sequence ID" value="MBU2690147.1"/>
    <property type="molecule type" value="Genomic_DNA"/>
</dbReference>
<evidence type="ECO:0008006" key="3">
    <source>
        <dbReference type="Google" id="ProtNLM"/>
    </source>
</evidence>
<sequence length="176" mass="20246">MRDQIIEMFPEINDIHDKNLRKQVVDVWEDALTLGGWKPEDMKRIPFTLLADDVRIMFNEHVRTVCRMCIAMYDVLKDAYDDRCKVDHDILIAGAMLADVGKCLEYVEKDGKIVKGRGGEYLRHPFSGVGLCYKHGVSDAVMHVVATHSKEGDHVRRFPESIVFHHADFTDFELVK</sequence>
<reference evidence="1" key="1">
    <citation type="submission" date="2021-05" db="EMBL/GenBank/DDBJ databases">
        <title>Energy efficiency and biological interactions define the core microbiome of deep oligotrophic groundwater.</title>
        <authorList>
            <person name="Mehrshad M."/>
            <person name="Lopez-Fernandez M."/>
            <person name="Bell E."/>
            <person name="Bernier-Latmani R."/>
            <person name="Bertilsson S."/>
            <person name="Dopson M."/>
        </authorList>
    </citation>
    <scope>NUCLEOTIDE SEQUENCE</scope>
    <source>
        <strain evidence="1">Modern_marine.mb.64</strain>
    </source>
</reference>
<dbReference type="Proteomes" id="UP000777784">
    <property type="component" value="Unassembled WGS sequence"/>
</dbReference>
<evidence type="ECO:0000313" key="1">
    <source>
        <dbReference type="EMBL" id="MBU2690147.1"/>
    </source>
</evidence>